<keyword evidence="3 4" id="KW-0732">Signal</keyword>
<dbReference type="Gene3D" id="3.40.190.10">
    <property type="entry name" value="Periplasmic binding protein-like II"/>
    <property type="match status" value="2"/>
</dbReference>
<evidence type="ECO:0000313" key="6">
    <source>
        <dbReference type="EMBL" id="MBL6455323.1"/>
    </source>
</evidence>
<proteinExistence type="inferred from homology"/>
<name>A0ABS1V0U9_9PROT</name>
<feature type="domain" description="Solute-binding protein family 3/N-terminal" evidence="5">
    <location>
        <begin position="40"/>
        <end position="267"/>
    </location>
</feature>
<dbReference type="Pfam" id="PF00497">
    <property type="entry name" value="SBP_bac_3"/>
    <property type="match status" value="1"/>
</dbReference>
<protein>
    <submittedName>
        <fullName evidence="6">Amino acid ABC transporter substrate-binding protein</fullName>
    </submittedName>
</protein>
<keyword evidence="7" id="KW-1185">Reference proteome</keyword>
<dbReference type="SMART" id="SM00062">
    <property type="entry name" value="PBPb"/>
    <property type="match status" value="1"/>
</dbReference>
<comment type="caution">
    <text evidence="6">The sequence shown here is derived from an EMBL/GenBank/DDBJ whole genome shotgun (WGS) entry which is preliminary data.</text>
</comment>
<dbReference type="PANTHER" id="PTHR30085:SF7">
    <property type="entry name" value="AMINO-ACID ABC TRANSPORTER-BINDING PROTEIN YHDW-RELATED"/>
    <property type="match status" value="1"/>
</dbReference>
<feature type="chain" id="PRO_5045401929" evidence="4">
    <location>
        <begin position="24"/>
        <end position="344"/>
    </location>
</feature>
<dbReference type="CDD" id="cd13692">
    <property type="entry name" value="PBP2_BztA"/>
    <property type="match status" value="1"/>
</dbReference>
<gene>
    <name evidence="6" type="ORF">JMJ55_08325</name>
</gene>
<dbReference type="SUPFAM" id="SSF53850">
    <property type="entry name" value="Periplasmic binding protein-like II"/>
    <property type="match status" value="1"/>
</dbReference>
<reference evidence="6 7" key="1">
    <citation type="submission" date="2021-01" db="EMBL/GenBank/DDBJ databases">
        <title>Belnapia mucosa sp. nov. and Belnapia arida sp. nov., isolated from the Tabernas Desert (Almeria, Spain).</title>
        <authorList>
            <person name="Molina-Menor E."/>
            <person name="Vidal-Verdu A."/>
            <person name="Calonge A."/>
            <person name="Satari L."/>
            <person name="Pereto Magraner J."/>
            <person name="Porcar Miralles M."/>
        </authorList>
    </citation>
    <scope>NUCLEOTIDE SEQUENCE [LARGE SCALE GENOMIC DNA]</scope>
    <source>
        <strain evidence="6 7">T6</strain>
    </source>
</reference>
<dbReference type="Proteomes" id="UP000606490">
    <property type="component" value="Unassembled WGS sequence"/>
</dbReference>
<dbReference type="InterPro" id="IPR001638">
    <property type="entry name" value="Solute-binding_3/MltF_N"/>
</dbReference>
<comment type="similarity">
    <text evidence="1">Belongs to the bacterial solute-binding protein 3 family.</text>
</comment>
<evidence type="ECO:0000256" key="2">
    <source>
        <dbReference type="ARBA" id="ARBA00022448"/>
    </source>
</evidence>
<feature type="signal peptide" evidence="4">
    <location>
        <begin position="1"/>
        <end position="23"/>
    </location>
</feature>
<evidence type="ECO:0000256" key="3">
    <source>
        <dbReference type="ARBA" id="ARBA00022729"/>
    </source>
</evidence>
<evidence type="ECO:0000259" key="5">
    <source>
        <dbReference type="SMART" id="SM00062"/>
    </source>
</evidence>
<dbReference type="PANTHER" id="PTHR30085">
    <property type="entry name" value="AMINO ACID ABC TRANSPORTER PERMEASE"/>
    <property type="match status" value="1"/>
</dbReference>
<dbReference type="InterPro" id="IPR051455">
    <property type="entry name" value="Bact_solute-bind_prot3"/>
</dbReference>
<keyword evidence="2" id="KW-0813">Transport</keyword>
<dbReference type="EMBL" id="JAEUXJ010000003">
    <property type="protein sequence ID" value="MBL6455323.1"/>
    <property type="molecule type" value="Genomic_DNA"/>
</dbReference>
<evidence type="ECO:0000313" key="7">
    <source>
        <dbReference type="Proteomes" id="UP000606490"/>
    </source>
</evidence>
<dbReference type="RefSeq" id="WP_202825076.1">
    <property type="nucleotide sequence ID" value="NZ_JAEUXJ010000003.1"/>
</dbReference>
<sequence>MPKPILAAILLAGLGLLAPAAQAQPQSAGPTLAAVKQRDLLVCGTSTGAAGFSLPDSRGEYRGIDNDLCRALAGAVLGDAAKIRWVPLTTTARLPALQSGQIDVLIRTVTWTQSRDTANGLNFAAVSFFDGQGFLLRTSLGLKSAMELGGASICVVAGSTNELNLTDWARANKIDYRPVVFEQNDEARRSYLAGRCDAYSTDASQLAGLRASFPNPEEHVILPEIISKEPHSPVVRHGDDQWFDIVRWTFFALLTAEEFGITQANIDSFLTSENPEVRRLLGLAGDHGPLMGLDRRWAYWAVKAAGNYGEIFERNLGMGSPIGLRRGLNDLWTRGGLMYAPPIR</sequence>
<evidence type="ECO:0000256" key="4">
    <source>
        <dbReference type="SAM" id="SignalP"/>
    </source>
</evidence>
<evidence type="ECO:0000256" key="1">
    <source>
        <dbReference type="ARBA" id="ARBA00010333"/>
    </source>
</evidence>
<organism evidence="6 7">
    <name type="scientific">Belnapia mucosa</name>
    <dbReference type="NCBI Taxonomy" id="2804532"/>
    <lineage>
        <taxon>Bacteria</taxon>
        <taxon>Pseudomonadati</taxon>
        <taxon>Pseudomonadota</taxon>
        <taxon>Alphaproteobacteria</taxon>
        <taxon>Acetobacterales</taxon>
        <taxon>Roseomonadaceae</taxon>
        <taxon>Belnapia</taxon>
    </lineage>
</organism>
<accession>A0ABS1V0U9</accession>